<dbReference type="Pfam" id="PF00376">
    <property type="entry name" value="MerR"/>
    <property type="match status" value="1"/>
</dbReference>
<dbReference type="InterPro" id="IPR000551">
    <property type="entry name" value="MerR-type_HTH_dom"/>
</dbReference>
<dbReference type="Gene3D" id="1.10.1660.10">
    <property type="match status" value="1"/>
</dbReference>
<dbReference type="GO" id="GO:0003677">
    <property type="term" value="F:DNA binding"/>
    <property type="evidence" value="ECO:0007669"/>
    <property type="project" value="UniProtKB-KW"/>
</dbReference>
<gene>
    <name evidence="2" type="ORF">P3W85_07605</name>
</gene>
<comment type="caution">
    <text evidence="2">The sequence shown here is derived from an EMBL/GenBank/DDBJ whole genome shotgun (WGS) entry which is preliminary data.</text>
</comment>
<protein>
    <submittedName>
        <fullName evidence="2">MerR family DNA-binding transcriptional regulator</fullName>
    </submittedName>
</protein>
<feature type="domain" description="HTH merR-type" evidence="1">
    <location>
        <begin position="1"/>
        <end position="41"/>
    </location>
</feature>
<proteinExistence type="predicted"/>
<dbReference type="RefSeq" id="WP_276264320.1">
    <property type="nucleotide sequence ID" value="NZ_JARJLM010000130.1"/>
</dbReference>
<keyword evidence="3" id="KW-1185">Reference proteome</keyword>
<dbReference type="SUPFAM" id="SSF46955">
    <property type="entry name" value="Putative DNA-binding domain"/>
    <property type="match status" value="1"/>
</dbReference>
<dbReference type="InterPro" id="IPR009061">
    <property type="entry name" value="DNA-bd_dom_put_sf"/>
</dbReference>
<name>A0ABT6AJL8_9BURK</name>
<dbReference type="EMBL" id="JARJLM010000130">
    <property type="protein sequence ID" value="MDF3832810.1"/>
    <property type="molecule type" value="Genomic_DNA"/>
</dbReference>
<organism evidence="2 3">
    <name type="scientific">Cupriavidus basilensis</name>
    <dbReference type="NCBI Taxonomy" id="68895"/>
    <lineage>
        <taxon>Bacteria</taxon>
        <taxon>Pseudomonadati</taxon>
        <taxon>Pseudomonadota</taxon>
        <taxon>Betaproteobacteria</taxon>
        <taxon>Burkholderiales</taxon>
        <taxon>Burkholderiaceae</taxon>
        <taxon>Cupriavidus</taxon>
    </lineage>
</organism>
<sequence length="58" mass="6499">MLTIGQMARCYGLTTKPLRHYDSIGLFSPALTGTENGYRYYLPTQTGCLPPDSRSWKA</sequence>
<keyword evidence="2" id="KW-0238">DNA-binding</keyword>
<dbReference type="Proteomes" id="UP001216674">
    <property type="component" value="Unassembled WGS sequence"/>
</dbReference>
<reference evidence="2 3" key="1">
    <citation type="submission" date="2023-03" db="EMBL/GenBank/DDBJ databases">
        <title>Draft assemblies of triclosan tolerant bacteria isolated from returned activated sludge.</title>
        <authorList>
            <person name="Van Hamelsveld S."/>
        </authorList>
    </citation>
    <scope>NUCLEOTIDE SEQUENCE [LARGE SCALE GENOMIC DNA]</scope>
    <source>
        <strain evidence="2 3">GW210010_S58</strain>
    </source>
</reference>
<evidence type="ECO:0000313" key="2">
    <source>
        <dbReference type="EMBL" id="MDF3832810.1"/>
    </source>
</evidence>
<accession>A0ABT6AJL8</accession>
<evidence type="ECO:0000259" key="1">
    <source>
        <dbReference type="PROSITE" id="PS50937"/>
    </source>
</evidence>
<evidence type="ECO:0000313" key="3">
    <source>
        <dbReference type="Proteomes" id="UP001216674"/>
    </source>
</evidence>
<dbReference type="PROSITE" id="PS50937">
    <property type="entry name" value="HTH_MERR_2"/>
    <property type="match status" value="1"/>
</dbReference>